<dbReference type="Proteomes" id="UP000006054">
    <property type="component" value="Chromosome"/>
</dbReference>
<organism evidence="3 4">
    <name type="scientific">Bernardetia litoralis (strain ATCC 23117 / DSM 6794 / NBRC 15988 / NCIMB 1366 / Fx l1 / Sio-4)</name>
    <name type="common">Flexibacter litoralis</name>
    <dbReference type="NCBI Taxonomy" id="880071"/>
    <lineage>
        <taxon>Bacteria</taxon>
        <taxon>Pseudomonadati</taxon>
        <taxon>Bacteroidota</taxon>
        <taxon>Cytophagia</taxon>
        <taxon>Cytophagales</taxon>
        <taxon>Bernardetiaceae</taxon>
        <taxon>Bernardetia</taxon>
    </lineage>
</organism>
<dbReference type="KEGG" id="fli:Fleli_0573"/>
<dbReference type="InterPro" id="IPR007607">
    <property type="entry name" value="BacA/B"/>
</dbReference>
<evidence type="ECO:0000313" key="3">
    <source>
        <dbReference type="EMBL" id="AFM03039.1"/>
    </source>
</evidence>
<dbReference type="PANTHER" id="PTHR35024:SF4">
    <property type="entry name" value="POLYMER-FORMING CYTOSKELETAL PROTEIN"/>
    <property type="match status" value="1"/>
</dbReference>
<feature type="compositionally biased region" description="Low complexity" evidence="2">
    <location>
        <begin position="133"/>
        <end position="142"/>
    </location>
</feature>
<dbReference type="eggNOG" id="COG1664">
    <property type="taxonomic scope" value="Bacteria"/>
</dbReference>
<feature type="region of interest" description="Disordered" evidence="2">
    <location>
        <begin position="123"/>
        <end position="152"/>
    </location>
</feature>
<accession>I4AGF4</accession>
<dbReference type="HOGENOM" id="CLU_072799_6_1_10"/>
<dbReference type="STRING" id="880071.Fleli_0573"/>
<dbReference type="EMBL" id="CP003345">
    <property type="protein sequence ID" value="AFM03039.1"/>
    <property type="molecule type" value="Genomic_DNA"/>
</dbReference>
<sequence length="152" mass="15727">MAMFQSKKQTASSKEVEANNIIGKGTKIIGDLITEGNIRIDGEINGNITSKSKVALGGGSNLKGNLVSSNAEVEGEVTGNLFIAELLILKANAVINGDVSALRMLTEPGAKINGQCKVGEAPKATTSLSNTALNGNSGLNGKNNERQLETSK</sequence>
<gene>
    <name evidence="3" type="ordered locus">Fleli_0573</name>
</gene>
<evidence type="ECO:0000256" key="1">
    <source>
        <dbReference type="ARBA" id="ARBA00044755"/>
    </source>
</evidence>
<name>I4AGF4_BERLS</name>
<keyword evidence="4" id="KW-1185">Reference proteome</keyword>
<dbReference type="Pfam" id="PF04519">
    <property type="entry name" value="Bactofilin"/>
    <property type="match status" value="1"/>
</dbReference>
<feature type="compositionally biased region" description="Basic and acidic residues" evidence="2">
    <location>
        <begin position="143"/>
        <end position="152"/>
    </location>
</feature>
<comment type="similarity">
    <text evidence="1">Belongs to the bactofilin family.</text>
</comment>
<evidence type="ECO:0000313" key="4">
    <source>
        <dbReference type="Proteomes" id="UP000006054"/>
    </source>
</evidence>
<evidence type="ECO:0000256" key="2">
    <source>
        <dbReference type="SAM" id="MobiDB-lite"/>
    </source>
</evidence>
<reference evidence="4" key="1">
    <citation type="submission" date="2012-06" db="EMBL/GenBank/DDBJ databases">
        <title>The complete genome of Flexibacter litoralis DSM 6794.</title>
        <authorList>
            <person name="Lucas S."/>
            <person name="Copeland A."/>
            <person name="Lapidus A."/>
            <person name="Glavina del Rio T."/>
            <person name="Dalin E."/>
            <person name="Tice H."/>
            <person name="Bruce D."/>
            <person name="Goodwin L."/>
            <person name="Pitluck S."/>
            <person name="Peters L."/>
            <person name="Ovchinnikova G."/>
            <person name="Lu M."/>
            <person name="Kyrpides N."/>
            <person name="Mavromatis K."/>
            <person name="Ivanova N."/>
            <person name="Brettin T."/>
            <person name="Detter J.C."/>
            <person name="Han C."/>
            <person name="Larimer F."/>
            <person name="Land M."/>
            <person name="Hauser L."/>
            <person name="Markowitz V."/>
            <person name="Cheng J.-F."/>
            <person name="Hugenholtz P."/>
            <person name="Woyke T."/>
            <person name="Wu D."/>
            <person name="Spring S."/>
            <person name="Lang E."/>
            <person name="Kopitz M."/>
            <person name="Brambilla E."/>
            <person name="Klenk H.-P."/>
            <person name="Eisen J.A."/>
        </authorList>
    </citation>
    <scope>NUCLEOTIDE SEQUENCE [LARGE SCALE GENOMIC DNA]</scope>
    <source>
        <strain evidence="4">ATCC 23117 / DSM 6794 / NBRC 15988 / NCIMB 1366 / Sio-4</strain>
    </source>
</reference>
<proteinExistence type="inferred from homology"/>
<protein>
    <submittedName>
        <fullName evidence="3">Integral membrane protein CcmA involved in cell shape determination</fullName>
    </submittedName>
</protein>
<dbReference type="AlphaFoldDB" id="I4AGF4"/>
<dbReference type="PANTHER" id="PTHR35024">
    <property type="entry name" value="HYPOTHETICAL CYTOSOLIC PROTEIN"/>
    <property type="match status" value="1"/>
</dbReference>